<dbReference type="InParanoid" id="A0A316W0E3"/>
<feature type="compositionally biased region" description="Basic and acidic residues" evidence="1">
    <location>
        <begin position="178"/>
        <end position="189"/>
    </location>
</feature>
<keyword evidence="2" id="KW-0812">Transmembrane</keyword>
<name>A0A316W0E3_9BASI</name>
<reference evidence="3 4" key="1">
    <citation type="journal article" date="2018" name="Mol. Biol. Evol.">
        <title>Broad Genomic Sampling Reveals a Smut Pathogenic Ancestry of the Fungal Clade Ustilaginomycotina.</title>
        <authorList>
            <person name="Kijpornyongpan T."/>
            <person name="Mondo S.J."/>
            <person name="Barry K."/>
            <person name="Sandor L."/>
            <person name="Lee J."/>
            <person name="Lipzen A."/>
            <person name="Pangilinan J."/>
            <person name="LaButti K."/>
            <person name="Hainaut M."/>
            <person name="Henrissat B."/>
            <person name="Grigoriev I.V."/>
            <person name="Spatafora J.W."/>
            <person name="Aime M.C."/>
        </authorList>
    </citation>
    <scope>NUCLEOTIDE SEQUENCE [LARGE SCALE GENOMIC DNA]</scope>
    <source>
        <strain evidence="3 4">MCA 4658</strain>
    </source>
</reference>
<feature type="transmembrane region" description="Helical" evidence="2">
    <location>
        <begin position="38"/>
        <end position="59"/>
    </location>
</feature>
<dbReference type="GeneID" id="37038838"/>
<keyword evidence="4" id="KW-1185">Reference proteome</keyword>
<protein>
    <recommendedName>
        <fullName evidence="5">Phospholipid/glycerol acyltransferase domain-containing protein</fullName>
    </recommendedName>
</protein>
<evidence type="ECO:0008006" key="5">
    <source>
        <dbReference type="Google" id="ProtNLM"/>
    </source>
</evidence>
<gene>
    <name evidence="3" type="ORF">IE81DRAFT_365931</name>
</gene>
<evidence type="ECO:0000313" key="4">
    <source>
        <dbReference type="Proteomes" id="UP000245783"/>
    </source>
</evidence>
<dbReference type="Proteomes" id="UP000245783">
    <property type="component" value="Unassembled WGS sequence"/>
</dbReference>
<sequence>MEKFSRFRDAGTGIQVFLPPVAPTGSSSPLTALLSLPLLLLAVIRGLLLIAVITLWSLFELSLGTAMRGAFLNLVLALLGIFPEKQVVSPSSRNRAAQVPLGSPKAGDLILSSHSSPLDILLLLRIFPKARVLLPVLSPSPQASPIPSGKATSTSSRSAAQRRRGPSSYLPESLRGSVEGKTDETPQTRRIEGWKVSDSIWQALKVIASCRPLELGSEGVTRADLVDLDSLKEVGSPLIVFPEVVTSNNRALLKPAAAAFPSSWADTYSSTGSLRSLKDGPTFFITTIKYEAPTPLSASPITTVPRSLPSLFFALLSSVPAYAPSIRILNPAESITGSSSSSLSDSRAGTAANALRRGIEDVVADAWSNLSRLRRTALGWTEKDAFLTMYAKR</sequence>
<dbReference type="AlphaFoldDB" id="A0A316W0E3"/>
<dbReference type="OrthoDB" id="272512at2759"/>
<keyword evidence="2" id="KW-0472">Membrane</keyword>
<keyword evidence="2" id="KW-1133">Transmembrane helix</keyword>
<evidence type="ECO:0000313" key="3">
    <source>
        <dbReference type="EMBL" id="PWN43316.1"/>
    </source>
</evidence>
<proteinExistence type="predicted"/>
<feature type="compositionally biased region" description="Low complexity" evidence="1">
    <location>
        <begin position="147"/>
        <end position="159"/>
    </location>
</feature>
<organism evidence="3 4">
    <name type="scientific">Ceraceosorus guamensis</name>
    <dbReference type="NCBI Taxonomy" id="1522189"/>
    <lineage>
        <taxon>Eukaryota</taxon>
        <taxon>Fungi</taxon>
        <taxon>Dikarya</taxon>
        <taxon>Basidiomycota</taxon>
        <taxon>Ustilaginomycotina</taxon>
        <taxon>Exobasidiomycetes</taxon>
        <taxon>Ceraceosorales</taxon>
        <taxon>Ceraceosoraceae</taxon>
        <taxon>Ceraceosorus</taxon>
    </lineage>
</organism>
<dbReference type="EMBL" id="KZ819371">
    <property type="protein sequence ID" value="PWN43316.1"/>
    <property type="molecule type" value="Genomic_DNA"/>
</dbReference>
<evidence type="ECO:0000256" key="1">
    <source>
        <dbReference type="SAM" id="MobiDB-lite"/>
    </source>
</evidence>
<accession>A0A316W0E3</accession>
<feature type="region of interest" description="Disordered" evidence="1">
    <location>
        <begin position="141"/>
        <end position="189"/>
    </location>
</feature>
<evidence type="ECO:0000256" key="2">
    <source>
        <dbReference type="SAM" id="Phobius"/>
    </source>
</evidence>
<dbReference type="RefSeq" id="XP_025370476.1">
    <property type="nucleotide sequence ID" value="XM_025516968.1"/>
</dbReference>